<dbReference type="Proteomes" id="UP000549394">
    <property type="component" value="Unassembled WGS sequence"/>
</dbReference>
<gene>
    <name evidence="3" type="ORF">DGYR_LOCUS13740</name>
</gene>
<dbReference type="OrthoDB" id="6150606at2759"/>
<dbReference type="AlphaFoldDB" id="A0A7I8WE85"/>
<dbReference type="InterPro" id="IPR051320">
    <property type="entry name" value="Viral_Replic_Matur_Polypro"/>
</dbReference>
<dbReference type="PROSITE" id="PS50948">
    <property type="entry name" value="PAN"/>
    <property type="match status" value="1"/>
</dbReference>
<name>A0A7I8WE85_9ANNE</name>
<evidence type="ECO:0000313" key="4">
    <source>
        <dbReference type="Proteomes" id="UP000549394"/>
    </source>
</evidence>
<sequence length="272" mass="30515">MNILIFQLITIFLLTIRNNDCAICDFFHQEDKQLATSTYVVIYNIDDRGVDYCKKLCYYLELCKSFYVDKQDNNKCYLSTDHAGLGGSQLPQVIGYDYYEKPDVCDTPQFGDTITYTSYPDQLGGFTYHTVFNTGEADCKKLCSMLSDCNTISIVTSNQICHIFKATFDELTDRRQSVGDTTFSKIGVTIEPSLDPGVPNGMQECGPPAQETEEAFDTLKRAMITPPILQLPDYNKPFYLTTDASDFAVGAILEQETVGADGKKTKRPITKL</sequence>
<reference evidence="3 4" key="1">
    <citation type="submission" date="2020-08" db="EMBL/GenBank/DDBJ databases">
        <authorList>
            <person name="Hejnol A."/>
        </authorList>
    </citation>
    <scope>NUCLEOTIDE SEQUENCE [LARGE SCALE GENOMIC DNA]</scope>
</reference>
<dbReference type="PANTHER" id="PTHR33064">
    <property type="entry name" value="POL PROTEIN"/>
    <property type="match status" value="1"/>
</dbReference>
<evidence type="ECO:0000313" key="3">
    <source>
        <dbReference type="EMBL" id="CAD5126498.1"/>
    </source>
</evidence>
<evidence type="ECO:0000259" key="2">
    <source>
        <dbReference type="PROSITE" id="PS50948"/>
    </source>
</evidence>
<feature type="domain" description="Apple" evidence="2">
    <location>
        <begin position="24"/>
        <end position="105"/>
    </location>
</feature>
<evidence type="ECO:0000256" key="1">
    <source>
        <dbReference type="SAM" id="SignalP"/>
    </source>
</evidence>
<dbReference type="InterPro" id="IPR041577">
    <property type="entry name" value="RT_RNaseH_2"/>
</dbReference>
<dbReference type="PANTHER" id="PTHR33064:SF37">
    <property type="entry name" value="RIBONUCLEASE H"/>
    <property type="match status" value="1"/>
</dbReference>
<comment type="caution">
    <text evidence="3">The sequence shown here is derived from an EMBL/GenBank/DDBJ whole genome shotgun (WGS) entry which is preliminary data.</text>
</comment>
<feature type="signal peptide" evidence="1">
    <location>
        <begin position="1"/>
        <end position="21"/>
    </location>
</feature>
<keyword evidence="1" id="KW-0732">Signal</keyword>
<dbReference type="EMBL" id="CAJFCJ010000053">
    <property type="protein sequence ID" value="CAD5126498.1"/>
    <property type="molecule type" value="Genomic_DNA"/>
</dbReference>
<dbReference type="InterPro" id="IPR003609">
    <property type="entry name" value="Pan_app"/>
</dbReference>
<proteinExistence type="predicted"/>
<dbReference type="SUPFAM" id="SSF56672">
    <property type="entry name" value="DNA/RNA polymerases"/>
    <property type="match status" value="1"/>
</dbReference>
<organism evidence="3 4">
    <name type="scientific">Dimorphilus gyrociliatus</name>
    <dbReference type="NCBI Taxonomy" id="2664684"/>
    <lineage>
        <taxon>Eukaryota</taxon>
        <taxon>Metazoa</taxon>
        <taxon>Spiralia</taxon>
        <taxon>Lophotrochozoa</taxon>
        <taxon>Annelida</taxon>
        <taxon>Polychaeta</taxon>
        <taxon>Polychaeta incertae sedis</taxon>
        <taxon>Dinophilidae</taxon>
        <taxon>Dimorphilus</taxon>
    </lineage>
</organism>
<dbReference type="Pfam" id="PF17919">
    <property type="entry name" value="RT_RNaseH_2"/>
    <property type="match status" value="1"/>
</dbReference>
<dbReference type="InterPro" id="IPR043502">
    <property type="entry name" value="DNA/RNA_pol_sf"/>
</dbReference>
<feature type="chain" id="PRO_5029798472" evidence="1">
    <location>
        <begin position="22"/>
        <end position="272"/>
    </location>
</feature>
<keyword evidence="4" id="KW-1185">Reference proteome</keyword>
<protein>
    <submittedName>
        <fullName evidence="3">DgyrCDS14611</fullName>
    </submittedName>
</protein>
<accession>A0A7I8WE85</accession>